<feature type="compositionally biased region" description="Basic and acidic residues" evidence="1">
    <location>
        <begin position="144"/>
        <end position="158"/>
    </location>
</feature>
<keyword evidence="3" id="KW-1185">Reference proteome</keyword>
<gene>
    <name evidence="2" type="ORF">Poli38472_007775</name>
</gene>
<organism evidence="2 3">
    <name type="scientific">Pythium oligandrum</name>
    <name type="common">Mycoparasitic fungus</name>
    <dbReference type="NCBI Taxonomy" id="41045"/>
    <lineage>
        <taxon>Eukaryota</taxon>
        <taxon>Sar</taxon>
        <taxon>Stramenopiles</taxon>
        <taxon>Oomycota</taxon>
        <taxon>Peronosporomycetes</taxon>
        <taxon>Pythiales</taxon>
        <taxon>Pythiaceae</taxon>
        <taxon>Pythium</taxon>
    </lineage>
</organism>
<accession>A0A8K1CSF6</accession>
<dbReference type="Proteomes" id="UP000794436">
    <property type="component" value="Unassembled WGS sequence"/>
</dbReference>
<evidence type="ECO:0000313" key="2">
    <source>
        <dbReference type="EMBL" id="TMW68103.1"/>
    </source>
</evidence>
<evidence type="ECO:0000256" key="1">
    <source>
        <dbReference type="SAM" id="MobiDB-lite"/>
    </source>
</evidence>
<evidence type="ECO:0000313" key="3">
    <source>
        <dbReference type="Proteomes" id="UP000794436"/>
    </source>
</evidence>
<sequence>MLDFDCDLDSIFLDVIDLDLQDAEASNMIDMLLLEGESLTLSEPVITVGDCVSVDCTKLSSSPTSVSEAAITFSASHDKTTKAQNTGPFCEFGEGIAKEGMALSEDCAISTYATVPLSTRRTSSCGLGIPDRETHRKQARAKRRQTDAYKRKERERRQRDKMHRSILRNKSIALEIELRRAIVHARRLGSRTSGLVLDSWWKQSDGAIQAYRELFTQDWLKRVNWIEK</sequence>
<dbReference type="AlphaFoldDB" id="A0A8K1CSF6"/>
<reference evidence="2" key="1">
    <citation type="submission" date="2019-03" db="EMBL/GenBank/DDBJ databases">
        <title>Long read genome sequence of the mycoparasitic Pythium oligandrum ATCC 38472 isolated from sugarbeet rhizosphere.</title>
        <authorList>
            <person name="Gaulin E."/>
        </authorList>
    </citation>
    <scope>NUCLEOTIDE SEQUENCE</scope>
    <source>
        <strain evidence="2">ATCC 38472_TT</strain>
    </source>
</reference>
<comment type="caution">
    <text evidence="2">The sequence shown here is derived from an EMBL/GenBank/DDBJ whole genome shotgun (WGS) entry which is preliminary data.</text>
</comment>
<dbReference type="EMBL" id="SPLM01000003">
    <property type="protein sequence ID" value="TMW68103.1"/>
    <property type="molecule type" value="Genomic_DNA"/>
</dbReference>
<protein>
    <submittedName>
        <fullName evidence="2">Uncharacterized protein</fullName>
    </submittedName>
</protein>
<feature type="region of interest" description="Disordered" evidence="1">
    <location>
        <begin position="126"/>
        <end position="161"/>
    </location>
</feature>
<proteinExistence type="predicted"/>
<name>A0A8K1CSF6_PYTOL</name>